<comment type="caution">
    <text evidence="1">The sequence shown here is derived from an EMBL/GenBank/DDBJ whole genome shotgun (WGS) entry which is preliminary data.</text>
</comment>
<organism evidence="1 2">
    <name type="scientific">Anaerotruncus colihominis DSM 17241</name>
    <dbReference type="NCBI Taxonomy" id="445972"/>
    <lineage>
        <taxon>Bacteria</taxon>
        <taxon>Bacillati</taxon>
        <taxon>Bacillota</taxon>
        <taxon>Clostridia</taxon>
        <taxon>Eubacteriales</taxon>
        <taxon>Oscillospiraceae</taxon>
        <taxon>Anaerotruncus</taxon>
    </lineage>
</organism>
<dbReference type="Proteomes" id="UP000003803">
    <property type="component" value="Unassembled WGS sequence"/>
</dbReference>
<dbReference type="EMBL" id="ABGD02000027">
    <property type="protein sequence ID" value="EDS09719.1"/>
    <property type="molecule type" value="Genomic_DNA"/>
</dbReference>
<accession>B0PGD1</accession>
<sequence>MTAAINLFGTDLETIIFIILKLPRARKRFDVNLWKHTGHVD</sequence>
<reference evidence="1" key="1">
    <citation type="submission" date="2007-11" db="EMBL/GenBank/DDBJ databases">
        <authorList>
            <person name="Fulton L."/>
            <person name="Clifton S."/>
            <person name="Fulton B."/>
            <person name="Xu J."/>
            <person name="Minx P."/>
            <person name="Pepin K.H."/>
            <person name="Johnson M."/>
            <person name="Thiruvilangam P."/>
            <person name="Bhonagiri V."/>
            <person name="Nash W.E."/>
            <person name="Mardis E.R."/>
            <person name="Wilson R.K."/>
        </authorList>
    </citation>
    <scope>NUCLEOTIDE SEQUENCE [LARGE SCALE GENOMIC DNA]</scope>
    <source>
        <strain evidence="1">DSM 17241</strain>
    </source>
</reference>
<protein>
    <submittedName>
        <fullName evidence="1">Uncharacterized protein</fullName>
    </submittedName>
</protein>
<name>B0PGD1_9FIRM</name>
<evidence type="ECO:0000313" key="1">
    <source>
        <dbReference type="EMBL" id="EDS09719.1"/>
    </source>
</evidence>
<evidence type="ECO:0000313" key="2">
    <source>
        <dbReference type="Proteomes" id="UP000003803"/>
    </source>
</evidence>
<dbReference type="HOGENOM" id="CLU_3264827_0_0_9"/>
<gene>
    <name evidence="1" type="ORF">ANACOL_03864</name>
</gene>
<keyword evidence="2" id="KW-1185">Reference proteome</keyword>
<dbReference type="AlphaFoldDB" id="B0PGD1"/>
<proteinExistence type="predicted"/>
<reference evidence="1" key="2">
    <citation type="submission" date="2013-09" db="EMBL/GenBank/DDBJ databases">
        <title>Draft genome sequence of Anaerotruncus colihominis(DSM 17241).</title>
        <authorList>
            <person name="Sudarsanam P."/>
            <person name="Ley R."/>
            <person name="Guruge J."/>
            <person name="Turnbaugh P.J."/>
            <person name="Mahowald M."/>
            <person name="Liep D."/>
            <person name="Gordon J."/>
        </authorList>
    </citation>
    <scope>NUCLEOTIDE SEQUENCE</scope>
    <source>
        <strain evidence="1">DSM 17241</strain>
    </source>
</reference>